<evidence type="ECO:0000313" key="8">
    <source>
        <dbReference type="Proteomes" id="UP000292424"/>
    </source>
</evidence>
<keyword evidence="7" id="KW-0378">Hydrolase</keyword>
<evidence type="ECO:0000259" key="4">
    <source>
        <dbReference type="Pfam" id="PF10566"/>
    </source>
</evidence>
<evidence type="ECO:0000256" key="3">
    <source>
        <dbReference type="ARBA" id="ARBA00022837"/>
    </source>
</evidence>
<comment type="subunit">
    <text evidence="2">Monomer.</text>
</comment>
<dbReference type="InterPro" id="IPR014718">
    <property type="entry name" value="GH-type_carb-bd"/>
</dbReference>
<evidence type="ECO:0000259" key="5">
    <source>
        <dbReference type="Pfam" id="PF14508"/>
    </source>
</evidence>
<comment type="cofactor">
    <cofactor evidence="1">
        <name>Ca(2+)</name>
        <dbReference type="ChEBI" id="CHEBI:29108"/>
    </cofactor>
</comment>
<dbReference type="GO" id="GO:0030246">
    <property type="term" value="F:carbohydrate binding"/>
    <property type="evidence" value="ECO:0007669"/>
    <property type="project" value="InterPro"/>
</dbReference>
<keyword evidence="3" id="KW-0106">Calcium</keyword>
<evidence type="ECO:0000256" key="1">
    <source>
        <dbReference type="ARBA" id="ARBA00001913"/>
    </source>
</evidence>
<proteinExistence type="predicted"/>
<dbReference type="InterPro" id="IPR013785">
    <property type="entry name" value="Aldolase_TIM"/>
</dbReference>
<dbReference type="InterPro" id="IPR029483">
    <property type="entry name" value="GH97_C"/>
</dbReference>
<dbReference type="OrthoDB" id="57532at2"/>
<dbReference type="Pfam" id="PF10566">
    <property type="entry name" value="Glyco_hydro_97"/>
    <property type="match status" value="1"/>
</dbReference>
<evidence type="ECO:0000259" key="6">
    <source>
        <dbReference type="Pfam" id="PF14509"/>
    </source>
</evidence>
<gene>
    <name evidence="7" type="ORF">E0W69_008265</name>
</gene>
<dbReference type="InterPro" id="IPR017853">
    <property type="entry name" value="GH"/>
</dbReference>
<dbReference type="Proteomes" id="UP000292424">
    <property type="component" value="Chromosome"/>
</dbReference>
<dbReference type="InterPro" id="IPR019563">
    <property type="entry name" value="GH97_catalytic"/>
</dbReference>
<organism evidence="7 8">
    <name type="scientific">Rhizosphaericola mali</name>
    <dbReference type="NCBI Taxonomy" id="2545455"/>
    <lineage>
        <taxon>Bacteria</taxon>
        <taxon>Pseudomonadati</taxon>
        <taxon>Bacteroidota</taxon>
        <taxon>Chitinophagia</taxon>
        <taxon>Chitinophagales</taxon>
        <taxon>Chitinophagaceae</taxon>
        <taxon>Rhizosphaericola</taxon>
    </lineage>
</organism>
<feature type="domain" description="Glycosyl-hydrolase 97 N-terminal" evidence="5">
    <location>
        <begin position="34"/>
        <end position="294"/>
    </location>
</feature>
<dbReference type="RefSeq" id="WP_131329614.1">
    <property type="nucleotide sequence ID" value="NZ_CP044016.1"/>
</dbReference>
<feature type="domain" description="Glycosyl-hydrolase 97 C-terminal oligomerisation" evidence="6">
    <location>
        <begin position="561"/>
        <end position="648"/>
    </location>
</feature>
<name>A0A5P2FYR3_9BACT</name>
<feature type="domain" description="Glycosyl-hydrolase 97 catalytic" evidence="4">
    <location>
        <begin position="321"/>
        <end position="466"/>
    </location>
</feature>
<dbReference type="Gene3D" id="3.20.20.70">
    <property type="entry name" value="Aldolase class I"/>
    <property type="match status" value="1"/>
</dbReference>
<protein>
    <submittedName>
        <fullName evidence="7">Glycoside hydrolase family 97 protein</fullName>
    </submittedName>
</protein>
<dbReference type="Pfam" id="PF14509">
    <property type="entry name" value="GH97_C"/>
    <property type="match status" value="1"/>
</dbReference>
<dbReference type="InterPro" id="IPR052720">
    <property type="entry name" value="Glycosyl_hydrolase_97"/>
</dbReference>
<accession>A0A5P2FYR3</accession>
<dbReference type="PANTHER" id="PTHR35803">
    <property type="entry name" value="GLUCAN 1,4-ALPHA-GLUCOSIDASE SUSB-RELATED"/>
    <property type="match status" value="1"/>
</dbReference>
<evidence type="ECO:0000313" key="7">
    <source>
        <dbReference type="EMBL" id="QES88646.1"/>
    </source>
</evidence>
<dbReference type="EMBL" id="CP044016">
    <property type="protein sequence ID" value="QES88646.1"/>
    <property type="molecule type" value="Genomic_DNA"/>
</dbReference>
<dbReference type="Gene3D" id="2.70.98.10">
    <property type="match status" value="1"/>
</dbReference>
<dbReference type="KEGG" id="arac:E0W69_008265"/>
<dbReference type="GO" id="GO:0016787">
    <property type="term" value="F:hydrolase activity"/>
    <property type="evidence" value="ECO:0007669"/>
    <property type="project" value="UniProtKB-KW"/>
</dbReference>
<dbReference type="PANTHER" id="PTHR35803:SF2">
    <property type="entry name" value="RETAINING ALPHA-GALACTOSIDASE"/>
    <property type="match status" value="1"/>
</dbReference>
<sequence>MRYCIAFFVYLFSMFIGISNGYTQTIISSNLDFKSPNSEIICKIISNEKGDASYQIFYHNTILLDHSQLGLELSTKGNLNRFKQIILCQKSSQVAQYSILNAKKYSINHSYNLYKILLINDTDTLPMEFKMFDDGLAFRYVIKNNSGKAIQVEKENTSFQFLPETKAFLQPVAVAKSGWEATNPSYEENYQQDIPVGMQESTKTGWVYPALFHKGNTWMAITEAGLDGNYCATRLDPISTNGNYSIAFPDLKETIIKNGGILPKSKQSFYSPWRVITIGSLKSLVESTLGTDVADEAKYPESLCKTGQASWSWINSKDDFIVYEEQKKYIDFAASMHWKYCLIDVNWDQKIGYEKMAELSKYGQSKNVGLLLWYNSAGDWNTVKYTPKTKLLTHESREAEFSKLQKMGIKGIKVDFFGGDGQSVIKYYIDILNDAAHYGLMVNFHGATLPRGWARTYPNLMTTEAVKGFESVTFEQKAADQEANHVTMLPFTRNLFDPMDFTPMNLYKIPTHVHRKTTPTFELATSVVLLSGIQHFAESPEGMSHEPDYVKSFLQNLPTHWDDVKFLDGYPGKFIVIARKSGEKWFVAGLNGDSSSCKIDLDLSFLPKNAKGKIFTDGYASNSIMQNDFANKPSELTLKANGGFVLVFE</sequence>
<reference evidence="7 8" key="1">
    <citation type="submission" date="2019-09" db="EMBL/GenBank/DDBJ databases">
        <title>Complete genome sequence of Arachidicoccus sp. B3-10 isolated from apple orchard soil.</title>
        <authorList>
            <person name="Kim H.S."/>
            <person name="Han K.-I."/>
            <person name="Suh M.K."/>
            <person name="Lee K.C."/>
            <person name="Eom M.K."/>
            <person name="Kim J.-S."/>
            <person name="Kang S.W."/>
            <person name="Sin Y."/>
            <person name="Lee J.-S."/>
        </authorList>
    </citation>
    <scope>NUCLEOTIDE SEQUENCE [LARGE SCALE GENOMIC DNA]</scope>
    <source>
        <strain evidence="7 8">B3-10</strain>
    </source>
</reference>
<dbReference type="SUPFAM" id="SSF51445">
    <property type="entry name" value="(Trans)glycosidases"/>
    <property type="match status" value="1"/>
</dbReference>
<evidence type="ECO:0000256" key="2">
    <source>
        <dbReference type="ARBA" id="ARBA00011245"/>
    </source>
</evidence>
<dbReference type="AlphaFoldDB" id="A0A5P2FYR3"/>
<keyword evidence="8" id="KW-1185">Reference proteome</keyword>
<dbReference type="InterPro" id="IPR029486">
    <property type="entry name" value="GH97_N"/>
</dbReference>
<dbReference type="Pfam" id="PF14508">
    <property type="entry name" value="GH97_N"/>
    <property type="match status" value="1"/>
</dbReference>